<evidence type="ECO:0000256" key="5">
    <source>
        <dbReference type="ARBA" id="ARBA00022617"/>
    </source>
</evidence>
<dbReference type="Proteomes" id="UP000530660">
    <property type="component" value="Unassembled WGS sequence"/>
</dbReference>
<dbReference type="InterPro" id="IPR018028">
    <property type="entry name" value="Catalase"/>
</dbReference>
<dbReference type="EC" id="1.11.1.6" evidence="3"/>
<evidence type="ECO:0000256" key="2">
    <source>
        <dbReference type="ARBA" id="ARBA00005329"/>
    </source>
</evidence>
<evidence type="ECO:0000256" key="1">
    <source>
        <dbReference type="ARBA" id="ARBA00001971"/>
    </source>
</evidence>
<dbReference type="EMBL" id="VWRR01000011">
    <property type="protein sequence ID" value="KAF6002108.1"/>
    <property type="molecule type" value="Genomic_DNA"/>
</dbReference>
<proteinExistence type="inferred from homology"/>
<dbReference type="GO" id="GO:0042542">
    <property type="term" value="P:response to hydrogen peroxide"/>
    <property type="evidence" value="ECO:0007669"/>
    <property type="project" value="TreeGrafter"/>
</dbReference>
<feature type="active site" evidence="11">
    <location>
        <position position="65"/>
    </location>
</feature>
<keyword evidence="9" id="KW-0376">Hydrogen peroxide</keyword>
<evidence type="ECO:0000313" key="14">
    <source>
        <dbReference type="EMBL" id="KAF6002108.1"/>
    </source>
</evidence>
<dbReference type="PANTHER" id="PTHR11465">
    <property type="entry name" value="CATALASE"/>
    <property type="match status" value="1"/>
</dbReference>
<keyword evidence="6 12" id="KW-0479">Metal-binding</keyword>
<evidence type="ECO:0000256" key="10">
    <source>
        <dbReference type="ARBA" id="ARBA00049254"/>
    </source>
</evidence>
<dbReference type="PROSITE" id="PS00437">
    <property type="entry name" value="CATALASE_1"/>
    <property type="match status" value="1"/>
</dbReference>
<evidence type="ECO:0000259" key="13">
    <source>
        <dbReference type="SMART" id="SM01060"/>
    </source>
</evidence>
<dbReference type="GO" id="GO:0042744">
    <property type="term" value="P:hydrogen peroxide catabolic process"/>
    <property type="evidence" value="ECO:0007669"/>
    <property type="project" value="UniProtKB-KW"/>
</dbReference>
<dbReference type="Gene3D" id="2.40.180.10">
    <property type="entry name" value="Catalase core domain"/>
    <property type="match status" value="1"/>
</dbReference>
<dbReference type="InterPro" id="IPR020835">
    <property type="entry name" value="Catalase_sf"/>
</dbReference>
<name>A0A7J7IGF6_9RHOD</name>
<dbReference type="InterPro" id="IPR010582">
    <property type="entry name" value="Catalase_immune_responsive"/>
</dbReference>
<keyword evidence="7" id="KW-0560">Oxidoreductase</keyword>
<evidence type="ECO:0000256" key="11">
    <source>
        <dbReference type="PIRSR" id="PIRSR038928-1"/>
    </source>
</evidence>
<dbReference type="PIRSF" id="PIRSF038928">
    <property type="entry name" value="Catalase_clade1-3"/>
    <property type="match status" value="1"/>
</dbReference>
<keyword evidence="15" id="KW-1185">Reference proteome</keyword>
<reference evidence="14 15" key="1">
    <citation type="journal article" date="2020" name="J. Phycol.">
        <title>Comparative genome analysis reveals Cyanidiococcus gen. nov., a new extremophilic red algal genus sister to Cyanidioschyzon (Cyanidioschyzonaceae, Rhodophyta).</title>
        <authorList>
            <person name="Liu S.-L."/>
            <person name="Chiang Y.-R."/>
            <person name="Yoon H.S."/>
            <person name="Fu H.-Y."/>
        </authorList>
    </citation>
    <scope>NUCLEOTIDE SEQUENCE [LARGE SCALE GENOMIC DNA]</scope>
    <source>
        <strain evidence="14 15">THAL066</strain>
    </source>
</reference>
<sequence>MDPTKYTPRDAFDANLLTTNAGQPVTNNQSSRTVGPRGPVLLEDYHLLEKLANFDRERQPERVVHARGVVAKGYFEVTHDITDLTCADMFAEVGRRTPLAVRFSTVIHSRHSPETLRDPRGFAVKFYTREGVWDLVGNNLPVFFIRDSIKFPDLIHAFKPNPRTEAQESWRILDFLSNQPESLNMLTFLFDDEGIPKDYRHMRGSGVHAFRLVTRDGRSTYVRFHWRPKCGMANLLDEEAAVVCGQDFSHATHDLIQAIDRGDYPEWTLYIQTMDPAMLENHVFPWGDPLDATREWPEKDFPMRPVGRMVLNQNCDNQFLENEQIAFSPALVVPGIYYSDDKLLQGRLFSYADTQRYRIGANYLQLPINAPKNPYHNNHYDGQQNWMLRQGEVNYYPSRVEPVPEAPPAAFPTPRDQVHGQRVKQLIPNPCDFVQPGERYRSFDPARRERFVNRIAKLLTDDRVTPELRAIWLELWSKCDAELGAALATRVKQCTM</sequence>
<dbReference type="FunFam" id="2.40.180.10:FF:000002">
    <property type="entry name" value="Catalase"/>
    <property type="match status" value="1"/>
</dbReference>
<dbReference type="InterPro" id="IPR002226">
    <property type="entry name" value="Catalase_haem_BS"/>
</dbReference>
<evidence type="ECO:0000256" key="12">
    <source>
        <dbReference type="PIRSR" id="PIRSR038928-2"/>
    </source>
</evidence>
<keyword evidence="5 12" id="KW-0349">Heme</keyword>
<feature type="domain" description="Catalase core" evidence="13">
    <location>
        <begin position="18"/>
        <end position="404"/>
    </location>
</feature>
<evidence type="ECO:0000256" key="7">
    <source>
        <dbReference type="ARBA" id="ARBA00023002"/>
    </source>
</evidence>
<protein>
    <recommendedName>
        <fullName evidence="3">catalase</fullName>
        <ecNumber evidence="3">1.11.1.6</ecNumber>
    </recommendedName>
</protein>
<dbReference type="SUPFAM" id="SSF56634">
    <property type="entry name" value="Heme-dependent catalase-like"/>
    <property type="match status" value="1"/>
</dbReference>
<keyword evidence="8 12" id="KW-0408">Iron</keyword>
<dbReference type="InterPro" id="IPR011614">
    <property type="entry name" value="Catalase_core"/>
</dbReference>
<evidence type="ECO:0000256" key="4">
    <source>
        <dbReference type="ARBA" id="ARBA00022559"/>
    </source>
</evidence>
<dbReference type="PROSITE" id="PS51402">
    <property type="entry name" value="CATALASE_3"/>
    <property type="match status" value="1"/>
</dbReference>
<evidence type="ECO:0000256" key="6">
    <source>
        <dbReference type="ARBA" id="ARBA00022723"/>
    </source>
</evidence>
<dbReference type="OrthoDB" id="6880011at2759"/>
<dbReference type="GO" id="GO:0020037">
    <property type="term" value="F:heme binding"/>
    <property type="evidence" value="ECO:0007669"/>
    <property type="project" value="InterPro"/>
</dbReference>
<dbReference type="GO" id="GO:0005737">
    <property type="term" value="C:cytoplasm"/>
    <property type="evidence" value="ECO:0007669"/>
    <property type="project" value="TreeGrafter"/>
</dbReference>
<dbReference type="AlphaFoldDB" id="A0A7J7IGF6"/>
<evidence type="ECO:0000313" key="15">
    <source>
        <dbReference type="Proteomes" id="UP000530660"/>
    </source>
</evidence>
<comment type="cofactor">
    <cofactor evidence="1 12">
        <name>heme</name>
        <dbReference type="ChEBI" id="CHEBI:30413"/>
    </cofactor>
</comment>
<comment type="caution">
    <text evidence="14">The sequence shown here is derived from an EMBL/GenBank/DDBJ whole genome shotgun (WGS) entry which is preliminary data.</text>
</comment>
<dbReference type="PRINTS" id="PR00067">
    <property type="entry name" value="CATALASE"/>
</dbReference>
<dbReference type="CDD" id="cd08154">
    <property type="entry name" value="catalase_clade_1"/>
    <property type="match status" value="1"/>
</dbReference>
<organism evidence="14 15">
    <name type="scientific">Cyanidiococcus yangmingshanensis</name>
    <dbReference type="NCBI Taxonomy" id="2690220"/>
    <lineage>
        <taxon>Eukaryota</taxon>
        <taxon>Rhodophyta</taxon>
        <taxon>Bangiophyceae</taxon>
        <taxon>Cyanidiales</taxon>
        <taxon>Cyanidiaceae</taxon>
        <taxon>Cyanidiococcus</taxon>
    </lineage>
</organism>
<dbReference type="Pfam" id="PF00199">
    <property type="entry name" value="Catalase"/>
    <property type="match status" value="1"/>
</dbReference>
<evidence type="ECO:0000256" key="3">
    <source>
        <dbReference type="ARBA" id="ARBA00012314"/>
    </source>
</evidence>
<dbReference type="SMART" id="SM01060">
    <property type="entry name" value="Catalase"/>
    <property type="match status" value="1"/>
</dbReference>
<accession>A0A7J7IGF6</accession>
<evidence type="ECO:0000256" key="9">
    <source>
        <dbReference type="ARBA" id="ARBA00023324"/>
    </source>
</evidence>
<dbReference type="InterPro" id="IPR024711">
    <property type="entry name" value="Catalase_clade1/3"/>
</dbReference>
<evidence type="ECO:0000256" key="8">
    <source>
        <dbReference type="ARBA" id="ARBA00023004"/>
    </source>
</evidence>
<dbReference type="Pfam" id="PF06628">
    <property type="entry name" value="Catalase-rel"/>
    <property type="match status" value="1"/>
</dbReference>
<dbReference type="PANTHER" id="PTHR11465:SF23">
    <property type="entry name" value="CATALASE-2"/>
    <property type="match status" value="1"/>
</dbReference>
<feature type="binding site" description="axial binding residue" evidence="12">
    <location>
        <position position="351"/>
    </location>
    <ligand>
        <name>heme</name>
        <dbReference type="ChEBI" id="CHEBI:30413"/>
    </ligand>
    <ligandPart>
        <name>Fe</name>
        <dbReference type="ChEBI" id="CHEBI:18248"/>
    </ligandPart>
</feature>
<gene>
    <name evidence="14" type="primary">CAT1</name>
    <name evidence="14" type="ORF">F1559_000569</name>
</gene>
<comment type="similarity">
    <text evidence="2">Belongs to the catalase family.</text>
</comment>
<comment type="catalytic activity">
    <reaction evidence="10">
        <text>2 H2O2 = O2 + 2 H2O</text>
        <dbReference type="Rhea" id="RHEA:20309"/>
        <dbReference type="ChEBI" id="CHEBI:15377"/>
        <dbReference type="ChEBI" id="CHEBI:15379"/>
        <dbReference type="ChEBI" id="CHEBI:16240"/>
        <dbReference type="EC" id="1.11.1.6"/>
    </reaction>
</comment>
<dbReference type="GO" id="GO:0046872">
    <property type="term" value="F:metal ion binding"/>
    <property type="evidence" value="ECO:0007669"/>
    <property type="project" value="UniProtKB-KW"/>
</dbReference>
<dbReference type="GO" id="GO:0004096">
    <property type="term" value="F:catalase activity"/>
    <property type="evidence" value="ECO:0007669"/>
    <property type="project" value="UniProtKB-EC"/>
</dbReference>
<feature type="active site" evidence="11">
    <location>
        <position position="138"/>
    </location>
</feature>
<keyword evidence="4" id="KW-0575">Peroxidase</keyword>